<dbReference type="Proteomes" id="UP000004705">
    <property type="component" value="Chromosome"/>
</dbReference>
<gene>
    <name evidence="4" type="ORF">SacazDRAFT_00287</name>
</gene>
<comment type="similarity">
    <text evidence="1">Belongs to the bacterial solute-binding protein 8 family.</text>
</comment>
<feature type="domain" description="Fe/B12 periplasmic-binding" evidence="3">
    <location>
        <begin position="66"/>
        <end position="339"/>
    </location>
</feature>
<dbReference type="SUPFAM" id="SSF53807">
    <property type="entry name" value="Helical backbone' metal receptor"/>
    <property type="match status" value="1"/>
</dbReference>
<feature type="signal peptide" evidence="2">
    <location>
        <begin position="1"/>
        <end position="32"/>
    </location>
</feature>
<keyword evidence="5" id="KW-1185">Reference proteome</keyword>
<dbReference type="Pfam" id="PF01497">
    <property type="entry name" value="Peripla_BP_2"/>
    <property type="match status" value="1"/>
</dbReference>
<dbReference type="EMBL" id="CM001466">
    <property type="protein sequence ID" value="EHY87268.1"/>
    <property type="molecule type" value="Genomic_DNA"/>
</dbReference>
<dbReference type="PROSITE" id="PS51257">
    <property type="entry name" value="PROKAR_LIPOPROTEIN"/>
    <property type="match status" value="1"/>
</dbReference>
<name>H8G6Z9_9PSEU</name>
<evidence type="ECO:0000256" key="2">
    <source>
        <dbReference type="SAM" id="SignalP"/>
    </source>
</evidence>
<evidence type="ECO:0000313" key="4">
    <source>
        <dbReference type="EMBL" id="EHY87268.1"/>
    </source>
</evidence>
<sequence length="339" mass="36310">MNRQHRRHRPHSRLRRLACGTLVLSLLGTACGAPGARQDSASGSGHYPVTITNCGADVTVDARPERVVLLESSPVSTLRALDVLDAVTVRAGAFPAGYYDDETNAAIRSIPSLGEELDTSGHLQLSVELVVAQRPDLVLGLPDGVPREALAELGIPVLVHPTLCPTGAGATTFDDVADQVTTYGRLFDREDRAAELVDSLRRRVTAVEQAVQNRPRRTAAVLYPTIGGGTVYAYGNESMAHPQLDSAGFTNVYGDVGERVFEVTVEDLIAKDPDVLMLLHTDGDPDAVEDAVAELPGADALRAVRHDAILVQLFNFTEPPTPLSVTGLERIHERFGGES</sequence>
<organism evidence="4 5">
    <name type="scientific">Saccharomonospora azurea NA-128</name>
    <dbReference type="NCBI Taxonomy" id="882081"/>
    <lineage>
        <taxon>Bacteria</taxon>
        <taxon>Bacillati</taxon>
        <taxon>Actinomycetota</taxon>
        <taxon>Actinomycetes</taxon>
        <taxon>Pseudonocardiales</taxon>
        <taxon>Pseudonocardiaceae</taxon>
        <taxon>Saccharomonospora</taxon>
    </lineage>
</organism>
<accession>H8G6Z9</accession>
<feature type="chain" id="PRO_5003611320" evidence="2">
    <location>
        <begin position="33"/>
        <end position="339"/>
    </location>
</feature>
<dbReference type="PANTHER" id="PTHR30535:SF34">
    <property type="entry name" value="MOLYBDATE-BINDING PROTEIN MOLA"/>
    <property type="match status" value="1"/>
</dbReference>
<dbReference type="HOGENOM" id="CLU_038034_7_1_11"/>
<dbReference type="InterPro" id="IPR050902">
    <property type="entry name" value="ABC_Transporter_SBP"/>
</dbReference>
<keyword evidence="2" id="KW-0732">Signal</keyword>
<evidence type="ECO:0000256" key="1">
    <source>
        <dbReference type="ARBA" id="ARBA00008814"/>
    </source>
</evidence>
<dbReference type="RefSeq" id="WP_005437944.1">
    <property type="nucleotide sequence ID" value="NZ_CM001466.1"/>
</dbReference>
<evidence type="ECO:0000313" key="5">
    <source>
        <dbReference type="Proteomes" id="UP000004705"/>
    </source>
</evidence>
<dbReference type="InterPro" id="IPR002491">
    <property type="entry name" value="ABC_transptr_periplasmic_BD"/>
</dbReference>
<dbReference type="PANTHER" id="PTHR30535">
    <property type="entry name" value="VITAMIN B12-BINDING PROTEIN"/>
    <property type="match status" value="1"/>
</dbReference>
<proteinExistence type="inferred from homology"/>
<protein>
    <submittedName>
        <fullName evidence="4">ABC-type Fe3+-hydroxamate transport system, periplasmic component</fullName>
    </submittedName>
</protein>
<dbReference type="Gene3D" id="3.40.50.1980">
    <property type="entry name" value="Nitrogenase molybdenum iron protein domain"/>
    <property type="match status" value="2"/>
</dbReference>
<evidence type="ECO:0000259" key="3">
    <source>
        <dbReference type="PROSITE" id="PS50983"/>
    </source>
</evidence>
<dbReference type="PROSITE" id="PS50983">
    <property type="entry name" value="FE_B12_PBP"/>
    <property type="match status" value="1"/>
</dbReference>
<dbReference type="OrthoDB" id="9797850at2"/>
<dbReference type="AlphaFoldDB" id="H8G6Z9"/>
<reference evidence="4 5" key="1">
    <citation type="journal article" date="2012" name="Stand. Genomic Sci.">
        <title>Genome sequence of the soil bacterium Saccharomonospora azurea type strain (NA-128(T)).</title>
        <authorList>
            <person name="Klenk H.P."/>
            <person name="Held B."/>
            <person name="Lucas S."/>
            <person name="Lapidus A."/>
            <person name="Copeland A."/>
            <person name="Hammon N."/>
            <person name="Pitluck S."/>
            <person name="Goodwin L.A."/>
            <person name="Han C."/>
            <person name="Tapia R."/>
            <person name="Brambilla E.M."/>
            <person name="Potter G."/>
            <person name="Land M."/>
            <person name="Ivanova N."/>
            <person name="Rohde M."/>
            <person name="Goker M."/>
            <person name="Detter J.C."/>
            <person name="Kyrpides N.C."/>
            <person name="Woyke T."/>
        </authorList>
    </citation>
    <scope>NUCLEOTIDE SEQUENCE [LARGE SCALE GENOMIC DNA]</scope>
    <source>
        <strain evidence="4 5">NA-128</strain>
    </source>
</reference>